<keyword evidence="5" id="KW-1185">Reference proteome</keyword>
<proteinExistence type="predicted"/>
<feature type="transmembrane region" description="Helical" evidence="2">
    <location>
        <begin position="37"/>
        <end position="56"/>
    </location>
</feature>
<evidence type="ECO:0000313" key="5">
    <source>
        <dbReference type="Proteomes" id="UP000694424"/>
    </source>
</evidence>
<name>A0A8B9S5D6_APTOW</name>
<reference evidence="4" key="1">
    <citation type="submission" date="2025-08" db="UniProtKB">
        <authorList>
            <consortium name="Ensembl"/>
        </authorList>
    </citation>
    <scope>IDENTIFICATION</scope>
</reference>
<feature type="region of interest" description="Disordered" evidence="1">
    <location>
        <begin position="81"/>
        <end position="115"/>
    </location>
</feature>
<dbReference type="AlphaFoldDB" id="A0A8B9S5D6"/>
<evidence type="ECO:0000313" key="4">
    <source>
        <dbReference type="Ensembl" id="ENSAOWP00000005562.1"/>
    </source>
</evidence>
<feature type="transmembrane region" description="Helical" evidence="2">
    <location>
        <begin position="142"/>
        <end position="162"/>
    </location>
</feature>
<dbReference type="Pfam" id="PF13967">
    <property type="entry name" value="RSN1_TM"/>
    <property type="match status" value="1"/>
</dbReference>
<keyword evidence="2" id="KW-0472">Membrane</keyword>
<keyword evidence="2" id="KW-0812">Transmembrane</keyword>
<feature type="domain" description="CSC1/OSCA1-like N-terminal transmembrane" evidence="3">
    <location>
        <begin position="37"/>
        <end position="202"/>
    </location>
</feature>
<organism evidence="4 5">
    <name type="scientific">Apteryx owenii</name>
    <name type="common">Little spotted kiwi</name>
    <dbReference type="NCBI Taxonomy" id="8824"/>
    <lineage>
        <taxon>Eukaryota</taxon>
        <taxon>Metazoa</taxon>
        <taxon>Chordata</taxon>
        <taxon>Craniata</taxon>
        <taxon>Vertebrata</taxon>
        <taxon>Euteleostomi</taxon>
        <taxon>Archelosauria</taxon>
        <taxon>Archosauria</taxon>
        <taxon>Dinosauria</taxon>
        <taxon>Saurischia</taxon>
        <taxon>Theropoda</taxon>
        <taxon>Coelurosauria</taxon>
        <taxon>Aves</taxon>
        <taxon>Palaeognathae</taxon>
        <taxon>Apterygiformes</taxon>
        <taxon>Apterygidae</taxon>
        <taxon>Apteryx</taxon>
    </lineage>
</organism>
<dbReference type="GO" id="GO:0005886">
    <property type="term" value="C:plasma membrane"/>
    <property type="evidence" value="ECO:0007669"/>
    <property type="project" value="TreeGrafter"/>
</dbReference>
<accession>A0A8B9S5D6</accession>
<dbReference type="InterPro" id="IPR032880">
    <property type="entry name" value="CSC1/OSCA1-like_N"/>
</dbReference>
<evidence type="ECO:0000256" key="2">
    <source>
        <dbReference type="SAM" id="Phobius"/>
    </source>
</evidence>
<protein>
    <submittedName>
        <fullName evidence="4">Transmembrane protein 63C</fullName>
    </submittedName>
</protein>
<dbReference type="GO" id="GO:0005227">
    <property type="term" value="F:calcium-activated cation channel activity"/>
    <property type="evidence" value="ECO:0007669"/>
    <property type="project" value="InterPro"/>
</dbReference>
<sequence>MDSAFLDTLANSTEEQCFSARSHSTVLQGLPFGGVPTVLAINFILWLLLLLIFSCLRKAAWDYGRLALLMDNDSLTSLFYGEQSEKEKSPSETSPLDTDNKDRRGGSTTSTNLHPPLFLRDEEIQSKCGIDATTYLSFQRHLLVLLMLVCVLSVAVILPVNFSGDLLGNNPTHFGRTTIANIPTQYVAPMSWGTVCAAAVFSTSGSAKA</sequence>
<dbReference type="PANTHER" id="PTHR13018">
    <property type="entry name" value="PROBABLE MEMBRANE PROTEIN DUF221-RELATED"/>
    <property type="match status" value="1"/>
</dbReference>
<evidence type="ECO:0000256" key="1">
    <source>
        <dbReference type="SAM" id="MobiDB-lite"/>
    </source>
</evidence>
<dbReference type="Ensembl" id="ENSAOWT00000006312.1">
    <property type="protein sequence ID" value="ENSAOWP00000005562.1"/>
    <property type="gene ID" value="ENSAOWG00000003783.1"/>
</dbReference>
<dbReference type="Proteomes" id="UP000694424">
    <property type="component" value="Unplaced"/>
</dbReference>
<evidence type="ECO:0000259" key="3">
    <source>
        <dbReference type="Pfam" id="PF13967"/>
    </source>
</evidence>
<dbReference type="PANTHER" id="PTHR13018:SF21">
    <property type="entry name" value="CALCIUM PERMEABLE STRESS-GATED CATION CHANNEL 1"/>
    <property type="match status" value="1"/>
</dbReference>
<dbReference type="InterPro" id="IPR045122">
    <property type="entry name" value="Csc1-like"/>
</dbReference>
<reference evidence="4" key="2">
    <citation type="submission" date="2025-09" db="UniProtKB">
        <authorList>
            <consortium name="Ensembl"/>
        </authorList>
    </citation>
    <scope>IDENTIFICATION</scope>
</reference>
<keyword evidence="2" id="KW-1133">Transmembrane helix</keyword>